<organism evidence="2 3">
    <name type="scientific">Klenkia marina</name>
    <dbReference type="NCBI Taxonomy" id="1960309"/>
    <lineage>
        <taxon>Bacteria</taxon>
        <taxon>Bacillati</taxon>
        <taxon>Actinomycetota</taxon>
        <taxon>Actinomycetes</taxon>
        <taxon>Geodermatophilales</taxon>
        <taxon>Geodermatophilaceae</taxon>
        <taxon>Klenkia</taxon>
    </lineage>
</organism>
<dbReference type="Pfam" id="PF07098">
    <property type="entry name" value="DUF1360"/>
    <property type="match status" value="1"/>
</dbReference>
<evidence type="ECO:0000313" key="2">
    <source>
        <dbReference type="EMBL" id="SCX55668.1"/>
    </source>
</evidence>
<proteinExistence type="predicted"/>
<evidence type="ECO:0008006" key="4">
    <source>
        <dbReference type="Google" id="ProtNLM"/>
    </source>
</evidence>
<protein>
    <recommendedName>
        <fullName evidence="4">DUF1360 domain-containing protein</fullName>
    </recommendedName>
</protein>
<evidence type="ECO:0000256" key="1">
    <source>
        <dbReference type="SAM" id="Phobius"/>
    </source>
</evidence>
<reference evidence="3" key="1">
    <citation type="submission" date="2016-10" db="EMBL/GenBank/DDBJ databases">
        <authorList>
            <person name="Varghese N."/>
            <person name="Submissions S."/>
        </authorList>
    </citation>
    <scope>NUCLEOTIDE SEQUENCE [LARGE SCALE GENOMIC DNA]</scope>
    <source>
        <strain evidence="3">DSM 45722</strain>
    </source>
</reference>
<dbReference type="RefSeq" id="WP_092806327.1">
    <property type="nucleotide sequence ID" value="NZ_FMUH01000005.1"/>
</dbReference>
<evidence type="ECO:0000313" key="3">
    <source>
        <dbReference type="Proteomes" id="UP000198981"/>
    </source>
</evidence>
<dbReference type="Proteomes" id="UP000198981">
    <property type="component" value="Unassembled WGS sequence"/>
</dbReference>
<gene>
    <name evidence="2" type="ORF">SAMN03159343_3341</name>
</gene>
<dbReference type="EMBL" id="FMUH01000005">
    <property type="protein sequence ID" value="SCX55668.1"/>
    <property type="molecule type" value="Genomic_DNA"/>
</dbReference>
<sequence>MSVTEKVGSWARTQQEQYAHGEQRPLGGLLGAMGVYGALTAAGAAALRATGRPLPERIPLGDALLLTVGTFRLARTVAKDPVTSPLRAPFTRFEGTSGEAELAEGIREHGGWKHAVGELVTCPFCLAQWIGTGFVLSYVAAPRATRLAGLVMTIVAGADVGQFAYDKLQSDVTDS</sequence>
<keyword evidence="3" id="KW-1185">Reference proteome</keyword>
<keyword evidence="1" id="KW-0812">Transmembrane</keyword>
<keyword evidence="1" id="KW-1133">Transmembrane helix</keyword>
<dbReference type="STRING" id="1960309.SAMN03159343_3341"/>
<accession>A0A1G4YRW4</accession>
<dbReference type="OrthoDB" id="4722315at2"/>
<keyword evidence="1" id="KW-0472">Membrane</keyword>
<name>A0A1G4YRW4_9ACTN</name>
<feature type="transmembrane region" description="Helical" evidence="1">
    <location>
        <begin position="26"/>
        <end position="47"/>
    </location>
</feature>
<dbReference type="AlphaFoldDB" id="A0A1G4YRW4"/>
<dbReference type="InterPro" id="IPR010773">
    <property type="entry name" value="Mycophage_PG1_Gp7"/>
</dbReference>